<feature type="transmembrane region" description="Helical" evidence="6">
    <location>
        <begin position="150"/>
        <end position="170"/>
    </location>
</feature>
<comment type="subcellular location">
    <subcellularLocation>
        <location evidence="1">Membrane</location>
        <topology evidence="1">Multi-pass membrane protein</topology>
    </subcellularLocation>
</comment>
<dbReference type="GeneID" id="34309683"/>
<evidence type="ECO:0000313" key="8">
    <source>
        <dbReference type="Proteomes" id="UP000006798"/>
    </source>
</evidence>
<evidence type="ECO:0008006" key="9">
    <source>
        <dbReference type="Google" id="ProtNLM"/>
    </source>
</evidence>
<comment type="similarity">
    <text evidence="2">Belongs to the purine-cytosine permease (2.A.39) family.</text>
</comment>
<feature type="transmembrane region" description="Helical" evidence="6">
    <location>
        <begin position="182"/>
        <end position="203"/>
    </location>
</feature>
<dbReference type="EMBL" id="CP002877">
    <property type="protein sequence ID" value="AEI76883.1"/>
    <property type="molecule type" value="Genomic_DNA"/>
</dbReference>
<keyword evidence="5 6" id="KW-0472">Membrane</keyword>
<feature type="transmembrane region" description="Helical" evidence="6">
    <location>
        <begin position="64"/>
        <end position="87"/>
    </location>
</feature>
<gene>
    <name evidence="7" type="ordered locus">CNE_1c15400</name>
</gene>
<evidence type="ECO:0000256" key="3">
    <source>
        <dbReference type="ARBA" id="ARBA00022692"/>
    </source>
</evidence>
<dbReference type="InterPro" id="IPR030191">
    <property type="entry name" value="CodB"/>
</dbReference>
<evidence type="ECO:0000256" key="4">
    <source>
        <dbReference type="ARBA" id="ARBA00022989"/>
    </source>
</evidence>
<dbReference type="InterPro" id="IPR001248">
    <property type="entry name" value="Pur-cyt_permease"/>
</dbReference>
<accession>G0EU76</accession>
<keyword evidence="4 6" id="KW-1133">Transmembrane helix</keyword>
<name>G0EU76_CUPNN</name>
<dbReference type="PANTHER" id="PTHR30569">
    <property type="entry name" value="CYTOSINE TRANSPORTER CODB"/>
    <property type="match status" value="1"/>
</dbReference>
<evidence type="ECO:0000256" key="5">
    <source>
        <dbReference type="ARBA" id="ARBA00023136"/>
    </source>
</evidence>
<dbReference type="KEGG" id="cnc:CNE_1c15400"/>
<sequence length="219" mass="22803">MNQKVQSSPAVDADYMFTPVPPDARRTTWKQVAVWVGFSYVATGLFIGGTLAGPAGGAGVSFPMALLAIAIGMGILFVLTSLLGVIAQRTGLSLALLCRYAYGAKGMNLPMLTLGWFSAITGMVGDIWGAFIGNPSGITVLDPARLGFDIAPITLEVFLACVTCGLLFTATSMSGMKGLERLAVAVAPVIMLIAVLVLVYLLLHPVLNAKAQPLAENAS</sequence>
<dbReference type="Pfam" id="PF02133">
    <property type="entry name" value="Transp_cyt_pur"/>
    <property type="match status" value="1"/>
</dbReference>
<dbReference type="PANTHER" id="PTHR30569:SF0">
    <property type="entry name" value="CYTOSINE PERMEASE"/>
    <property type="match status" value="1"/>
</dbReference>
<organism evidence="7 8">
    <name type="scientific">Cupriavidus necator (strain ATCC 43291 / DSM 13513 / CCUG 52238 / LMG 8453 / N-1)</name>
    <name type="common">Ralstonia eutropha</name>
    <dbReference type="NCBI Taxonomy" id="1042878"/>
    <lineage>
        <taxon>Bacteria</taxon>
        <taxon>Pseudomonadati</taxon>
        <taxon>Pseudomonadota</taxon>
        <taxon>Betaproteobacteria</taxon>
        <taxon>Burkholderiales</taxon>
        <taxon>Burkholderiaceae</taxon>
        <taxon>Cupriavidus</taxon>
    </lineage>
</organism>
<feature type="transmembrane region" description="Helical" evidence="6">
    <location>
        <begin position="108"/>
        <end position="130"/>
    </location>
</feature>
<dbReference type="GO" id="GO:0005886">
    <property type="term" value="C:plasma membrane"/>
    <property type="evidence" value="ECO:0007669"/>
    <property type="project" value="TreeGrafter"/>
</dbReference>
<evidence type="ECO:0000256" key="6">
    <source>
        <dbReference type="SAM" id="Phobius"/>
    </source>
</evidence>
<protein>
    <recommendedName>
        <fullName evidence="9">Cytosine permease</fullName>
    </recommendedName>
</protein>
<evidence type="ECO:0000313" key="7">
    <source>
        <dbReference type="EMBL" id="AEI76883.1"/>
    </source>
</evidence>
<dbReference type="Proteomes" id="UP000006798">
    <property type="component" value="Chromosome 1"/>
</dbReference>
<dbReference type="HOGENOM" id="CLU_1292618_0_0_4"/>
<reference evidence="7 8" key="1">
    <citation type="journal article" date="2011" name="J. Bacteriol.">
        <title>Complete genome sequence of the type strain Cupriavidus necator N-1.</title>
        <authorList>
            <person name="Poehlein A."/>
            <person name="Kusian B."/>
            <person name="Friedrich B."/>
            <person name="Daniel R."/>
            <person name="Bowien B."/>
        </authorList>
    </citation>
    <scope>NUCLEOTIDE SEQUENCE [LARGE SCALE GENOMIC DNA]</scope>
    <source>
        <strain evidence="8">ATCC 43291 / DSM 13513 / CCUG 52238 / LMG 8453 / N-1</strain>
    </source>
</reference>
<proteinExistence type="inferred from homology"/>
<feature type="transmembrane region" description="Helical" evidence="6">
    <location>
        <begin position="32"/>
        <end position="52"/>
    </location>
</feature>
<evidence type="ECO:0000256" key="1">
    <source>
        <dbReference type="ARBA" id="ARBA00004141"/>
    </source>
</evidence>
<dbReference type="RefSeq" id="WP_013956518.1">
    <property type="nucleotide sequence ID" value="NC_015726.1"/>
</dbReference>
<dbReference type="AlphaFoldDB" id="G0EU76"/>
<dbReference type="Gene3D" id="1.10.4160.10">
    <property type="entry name" value="Hydantoin permease"/>
    <property type="match status" value="1"/>
</dbReference>
<keyword evidence="3 6" id="KW-0812">Transmembrane</keyword>
<dbReference type="GO" id="GO:0015209">
    <property type="term" value="F:cytosine transmembrane transporter activity"/>
    <property type="evidence" value="ECO:0007669"/>
    <property type="project" value="InterPro"/>
</dbReference>
<evidence type="ECO:0000256" key="2">
    <source>
        <dbReference type="ARBA" id="ARBA00008974"/>
    </source>
</evidence>